<sequence length="101" mass="11648">MRTWQCANQEGLVQSVKLCPHSKRFLGLSTYDLSLVLFKIQVHPRDEQGRSLFGLPDRSERKVRSSFHITSGSKKPKTIGVGKRCCQVGIRHYYKTQFSFM</sequence>
<accession>A0A6P5XN74</accession>
<dbReference type="AlphaFoldDB" id="A0A6P5XN74"/>
<name>A0A6P5XN74_DURZI</name>
<protein>
    <submittedName>
        <fullName evidence="2">Uncharacterized protein LOC111284735</fullName>
    </submittedName>
</protein>
<dbReference type="GeneID" id="111284735"/>
<dbReference type="Proteomes" id="UP000515121">
    <property type="component" value="Unplaced"/>
</dbReference>
<proteinExistence type="predicted"/>
<dbReference type="RefSeq" id="XP_022729352.1">
    <property type="nucleotide sequence ID" value="XM_022873617.1"/>
</dbReference>
<keyword evidence="1" id="KW-1185">Reference proteome</keyword>
<reference evidence="2" key="1">
    <citation type="submission" date="2025-08" db="UniProtKB">
        <authorList>
            <consortium name="RefSeq"/>
        </authorList>
    </citation>
    <scope>IDENTIFICATION</scope>
    <source>
        <tissue evidence="2">Fruit stalk</tissue>
    </source>
</reference>
<dbReference type="KEGG" id="dzi:111284735"/>
<evidence type="ECO:0000313" key="1">
    <source>
        <dbReference type="Proteomes" id="UP000515121"/>
    </source>
</evidence>
<evidence type="ECO:0000313" key="2">
    <source>
        <dbReference type="RefSeq" id="XP_022729352.1"/>
    </source>
</evidence>
<organism evidence="1 2">
    <name type="scientific">Durio zibethinus</name>
    <name type="common">Durian</name>
    <dbReference type="NCBI Taxonomy" id="66656"/>
    <lineage>
        <taxon>Eukaryota</taxon>
        <taxon>Viridiplantae</taxon>
        <taxon>Streptophyta</taxon>
        <taxon>Embryophyta</taxon>
        <taxon>Tracheophyta</taxon>
        <taxon>Spermatophyta</taxon>
        <taxon>Magnoliopsida</taxon>
        <taxon>eudicotyledons</taxon>
        <taxon>Gunneridae</taxon>
        <taxon>Pentapetalae</taxon>
        <taxon>rosids</taxon>
        <taxon>malvids</taxon>
        <taxon>Malvales</taxon>
        <taxon>Malvaceae</taxon>
        <taxon>Helicteroideae</taxon>
        <taxon>Durio</taxon>
    </lineage>
</organism>
<gene>
    <name evidence="2" type="primary">LOC111284735</name>
</gene>